<accession>A0A4Z1T006</accession>
<evidence type="ECO:0000313" key="2">
    <source>
        <dbReference type="Proteomes" id="UP000315496"/>
    </source>
</evidence>
<evidence type="ECO:0000313" key="1">
    <source>
        <dbReference type="EMBL" id="TNJ26237.1"/>
    </source>
</evidence>
<proteinExistence type="predicted"/>
<dbReference type="VEuPathDB" id="GiardiaDB:GMRT_14860"/>
<protein>
    <recommendedName>
        <fullName evidence="3">RRM domain-containing protein</fullName>
    </recommendedName>
</protein>
<reference evidence="1 2" key="1">
    <citation type="submission" date="2019-05" db="EMBL/GenBank/DDBJ databases">
        <title>The compact genome of Giardia muris reveals important steps in the evolution of intestinal protozoan parasites.</title>
        <authorList>
            <person name="Xu F."/>
            <person name="Jimenez-Gonzalez A."/>
            <person name="Einarsson E."/>
            <person name="Astvaldsson A."/>
            <person name="Peirasmaki D."/>
            <person name="Eckmann L."/>
            <person name="Andersson J.O."/>
            <person name="Svard S.G."/>
            <person name="Jerlstrom-Hultqvist J."/>
        </authorList>
    </citation>
    <scope>NUCLEOTIDE SEQUENCE [LARGE SCALE GENOMIC DNA]</scope>
    <source>
        <strain evidence="1 2">Roberts-Thomson</strain>
    </source>
</reference>
<dbReference type="EMBL" id="VDLU01000005">
    <property type="protein sequence ID" value="TNJ26237.1"/>
    <property type="molecule type" value="Genomic_DNA"/>
</dbReference>
<dbReference type="AlphaFoldDB" id="A0A4Z1T006"/>
<sequence>MNSFSTSDHIQITGISLDSDENFYVQIKKYLHDFGEIKRYDDNRFRKCIDVYYRSPDVARKVEQAFKERSEVCGQHLICTLIDPVCDREKAQQRSAVDELVKGLMPQQRLNILYAFKHFIRFYPEDAEAVLRAYPAALLALRFLIGENIDDSK</sequence>
<evidence type="ECO:0008006" key="3">
    <source>
        <dbReference type="Google" id="ProtNLM"/>
    </source>
</evidence>
<name>A0A4Z1T006_GIAMU</name>
<gene>
    <name evidence="1" type="ORF">GMRT_14860</name>
</gene>
<comment type="caution">
    <text evidence="1">The sequence shown here is derived from an EMBL/GenBank/DDBJ whole genome shotgun (WGS) entry which is preliminary data.</text>
</comment>
<dbReference type="Proteomes" id="UP000315496">
    <property type="component" value="Chromosome 5"/>
</dbReference>
<keyword evidence="2" id="KW-1185">Reference proteome</keyword>
<organism evidence="1 2">
    <name type="scientific">Giardia muris</name>
    <dbReference type="NCBI Taxonomy" id="5742"/>
    <lineage>
        <taxon>Eukaryota</taxon>
        <taxon>Metamonada</taxon>
        <taxon>Diplomonadida</taxon>
        <taxon>Hexamitidae</taxon>
        <taxon>Giardiinae</taxon>
        <taxon>Giardia</taxon>
    </lineage>
</organism>